<feature type="compositionally biased region" description="Basic and acidic residues" evidence="2">
    <location>
        <begin position="182"/>
        <end position="197"/>
    </location>
</feature>
<dbReference type="GO" id="GO:0005634">
    <property type="term" value="C:nucleus"/>
    <property type="evidence" value="ECO:0007669"/>
    <property type="project" value="TreeGrafter"/>
</dbReference>
<organism evidence="3 4">
    <name type="scientific">Lasallia pustulata</name>
    <dbReference type="NCBI Taxonomy" id="136370"/>
    <lineage>
        <taxon>Eukaryota</taxon>
        <taxon>Fungi</taxon>
        <taxon>Dikarya</taxon>
        <taxon>Ascomycota</taxon>
        <taxon>Pezizomycotina</taxon>
        <taxon>Lecanoromycetes</taxon>
        <taxon>OSLEUM clade</taxon>
        <taxon>Umbilicariomycetidae</taxon>
        <taxon>Umbilicariales</taxon>
        <taxon>Umbilicariaceae</taxon>
        <taxon>Lasallia</taxon>
    </lineage>
</organism>
<comment type="similarity">
    <text evidence="1">Belongs to the MYG1 family.</text>
</comment>
<dbReference type="AlphaFoldDB" id="A0A1W5DCX7"/>
<evidence type="ECO:0000256" key="1">
    <source>
        <dbReference type="ARBA" id="ARBA00010105"/>
    </source>
</evidence>
<name>A0A1W5DCX7_9LECA</name>
<keyword evidence="3" id="KW-0378">Hydrolase</keyword>
<dbReference type="Proteomes" id="UP000192927">
    <property type="component" value="Unassembled WGS sequence"/>
</dbReference>
<feature type="region of interest" description="Disordered" evidence="2">
    <location>
        <begin position="176"/>
        <end position="197"/>
    </location>
</feature>
<protein>
    <submittedName>
        <fullName evidence="3">Metal-dependent protein hydrolase</fullName>
    </submittedName>
</protein>
<keyword evidence="4" id="KW-1185">Reference proteome</keyword>
<reference evidence="4" key="1">
    <citation type="submission" date="2017-03" db="EMBL/GenBank/DDBJ databases">
        <authorList>
            <person name="Sharma R."/>
            <person name="Thines M."/>
        </authorList>
    </citation>
    <scope>NUCLEOTIDE SEQUENCE [LARGE SCALE GENOMIC DNA]</scope>
</reference>
<evidence type="ECO:0000313" key="3">
    <source>
        <dbReference type="EMBL" id="SLM40901.1"/>
    </source>
</evidence>
<dbReference type="GO" id="GO:0005737">
    <property type="term" value="C:cytoplasm"/>
    <property type="evidence" value="ECO:0007669"/>
    <property type="project" value="TreeGrafter"/>
</dbReference>
<accession>A0A1W5DCX7</accession>
<proteinExistence type="inferred from homology"/>
<dbReference type="InterPro" id="IPR003226">
    <property type="entry name" value="MYG1_exonuclease"/>
</dbReference>
<evidence type="ECO:0000313" key="4">
    <source>
        <dbReference type="Proteomes" id="UP000192927"/>
    </source>
</evidence>
<dbReference type="GO" id="GO:0016787">
    <property type="term" value="F:hydrolase activity"/>
    <property type="evidence" value="ECO:0007669"/>
    <property type="project" value="UniProtKB-KW"/>
</dbReference>
<evidence type="ECO:0000256" key="2">
    <source>
        <dbReference type="SAM" id="MobiDB-lite"/>
    </source>
</evidence>
<dbReference type="Pfam" id="PF03690">
    <property type="entry name" value="MYG1_exonuc"/>
    <property type="match status" value="1"/>
</dbReference>
<sequence length="354" mass="39426">MAEETAAKRLKTSPPLIGTHNGHFHADEALAVYLLRLLPTYNPSTLLRTRDPAILSTCHTVVDVGGEYSPAANRYDHHQRTFNTTFPSRSTKLSSAGLVYMHFGKAIIAQQTKLAEESDQVSILWEKIYAEFVEALDAHDNGISVYDPADTANLRKRFSDGGISLGSLVGDLNFNPSDTPIDGEKPARSPQEEQAEEDRRFLEASSLMGTTFLRKLAYYHRAWLPARTVVHDAYAARKSHAAGGQIMVFDRSVPWKDHLYSLEASHPSEEKVVYVLYPEGTHEGAKWRIQAVSVTKESFESRKPLPEAWRGFREEKLDEVSAIDGCVFVHASGFIGGNKTFEGAMKMALRGLEM</sequence>
<dbReference type="EMBL" id="FWEW01003742">
    <property type="protein sequence ID" value="SLM40901.1"/>
    <property type="molecule type" value="Genomic_DNA"/>
</dbReference>
<dbReference type="PANTHER" id="PTHR11215">
    <property type="entry name" value="METAL DEPENDENT HYDROLASE - RELATED"/>
    <property type="match status" value="1"/>
</dbReference>
<dbReference type="PANTHER" id="PTHR11215:SF1">
    <property type="entry name" value="MYG1 EXONUCLEASE"/>
    <property type="match status" value="1"/>
</dbReference>